<name>A0ABP9WB47_9DEIO</name>
<dbReference type="InterPro" id="IPR052509">
    <property type="entry name" value="Metal_resp_DNA-bind_regulator"/>
</dbReference>
<organism evidence="2 3">
    <name type="scientific">Deinococcus carri</name>
    <dbReference type="NCBI Taxonomy" id="1211323"/>
    <lineage>
        <taxon>Bacteria</taxon>
        <taxon>Thermotogati</taxon>
        <taxon>Deinococcota</taxon>
        <taxon>Deinococci</taxon>
        <taxon>Deinococcales</taxon>
        <taxon>Deinococcaceae</taxon>
        <taxon>Deinococcus</taxon>
    </lineage>
</organism>
<proteinExistence type="predicted"/>
<sequence>MNPLKSGTLDLALLAALQDQPRYGLDILKHVNARSGGLFDLREGSLYPALHRLVRAGWVESEWQPSDKGGAPRKVYRLTDSGQAALRDKREEWRTLRGALDALLLERLLEKVVT</sequence>
<dbReference type="PANTHER" id="PTHR33169:SF14">
    <property type="entry name" value="TRANSCRIPTIONAL REGULATOR RV3488"/>
    <property type="match status" value="1"/>
</dbReference>
<dbReference type="EMBL" id="BAABRP010000006">
    <property type="protein sequence ID" value="GAA5513233.1"/>
    <property type="molecule type" value="Genomic_DNA"/>
</dbReference>
<feature type="domain" description="Transcription regulator PadR N-terminal" evidence="1">
    <location>
        <begin position="13"/>
        <end position="87"/>
    </location>
</feature>
<protein>
    <recommendedName>
        <fullName evidence="1">Transcription regulator PadR N-terminal domain-containing protein</fullName>
    </recommendedName>
</protein>
<evidence type="ECO:0000313" key="3">
    <source>
        <dbReference type="Proteomes" id="UP001401887"/>
    </source>
</evidence>
<dbReference type="Gene3D" id="1.10.10.10">
    <property type="entry name" value="Winged helix-like DNA-binding domain superfamily/Winged helix DNA-binding domain"/>
    <property type="match status" value="1"/>
</dbReference>
<keyword evidence="3" id="KW-1185">Reference proteome</keyword>
<dbReference type="Proteomes" id="UP001401887">
    <property type="component" value="Unassembled WGS sequence"/>
</dbReference>
<dbReference type="InterPro" id="IPR036390">
    <property type="entry name" value="WH_DNA-bd_sf"/>
</dbReference>
<comment type="caution">
    <text evidence="2">The sequence shown here is derived from an EMBL/GenBank/DDBJ whole genome shotgun (WGS) entry which is preliminary data.</text>
</comment>
<gene>
    <name evidence="2" type="ORF">Dcar01_01959</name>
</gene>
<reference evidence="2 3" key="1">
    <citation type="submission" date="2024-02" db="EMBL/GenBank/DDBJ databases">
        <title>Deinococcus carri NBRC 110142.</title>
        <authorList>
            <person name="Ichikawa N."/>
            <person name="Katano-Makiyama Y."/>
            <person name="Hidaka K."/>
        </authorList>
    </citation>
    <scope>NUCLEOTIDE SEQUENCE [LARGE SCALE GENOMIC DNA]</scope>
    <source>
        <strain evidence="2 3">NBRC 110142</strain>
    </source>
</reference>
<dbReference type="Pfam" id="PF03551">
    <property type="entry name" value="PadR"/>
    <property type="match status" value="1"/>
</dbReference>
<dbReference type="PANTHER" id="PTHR33169">
    <property type="entry name" value="PADR-FAMILY TRANSCRIPTIONAL REGULATOR"/>
    <property type="match status" value="1"/>
</dbReference>
<evidence type="ECO:0000259" key="1">
    <source>
        <dbReference type="Pfam" id="PF03551"/>
    </source>
</evidence>
<accession>A0ABP9WB47</accession>
<evidence type="ECO:0000313" key="2">
    <source>
        <dbReference type="EMBL" id="GAA5513233.1"/>
    </source>
</evidence>
<dbReference type="RefSeq" id="WP_345464578.1">
    <property type="nucleotide sequence ID" value="NZ_BAABRP010000006.1"/>
</dbReference>
<dbReference type="SUPFAM" id="SSF46785">
    <property type="entry name" value="Winged helix' DNA-binding domain"/>
    <property type="match status" value="1"/>
</dbReference>
<dbReference type="InterPro" id="IPR036388">
    <property type="entry name" value="WH-like_DNA-bd_sf"/>
</dbReference>
<dbReference type="InterPro" id="IPR005149">
    <property type="entry name" value="Tscrpt_reg_PadR_N"/>
</dbReference>